<dbReference type="EMBL" id="GBRH01186526">
    <property type="protein sequence ID" value="JAE11370.1"/>
    <property type="molecule type" value="Transcribed_RNA"/>
</dbReference>
<sequence>MPRVVFFFFLLGLIRECDVKLLCKVG</sequence>
<proteinExistence type="predicted"/>
<reference evidence="1" key="1">
    <citation type="submission" date="2014-09" db="EMBL/GenBank/DDBJ databases">
        <authorList>
            <person name="Magalhaes I.L.F."/>
            <person name="Oliveira U."/>
            <person name="Santos F.R."/>
            <person name="Vidigal T.H.D.A."/>
            <person name="Brescovit A.D."/>
            <person name="Santos A.J."/>
        </authorList>
    </citation>
    <scope>NUCLEOTIDE SEQUENCE</scope>
    <source>
        <tissue evidence="1">Shoot tissue taken approximately 20 cm above the soil surface</tissue>
    </source>
</reference>
<dbReference type="AlphaFoldDB" id="A0A0A9FE92"/>
<organism evidence="1">
    <name type="scientific">Arundo donax</name>
    <name type="common">Giant reed</name>
    <name type="synonym">Donax arundinaceus</name>
    <dbReference type="NCBI Taxonomy" id="35708"/>
    <lineage>
        <taxon>Eukaryota</taxon>
        <taxon>Viridiplantae</taxon>
        <taxon>Streptophyta</taxon>
        <taxon>Embryophyta</taxon>
        <taxon>Tracheophyta</taxon>
        <taxon>Spermatophyta</taxon>
        <taxon>Magnoliopsida</taxon>
        <taxon>Liliopsida</taxon>
        <taxon>Poales</taxon>
        <taxon>Poaceae</taxon>
        <taxon>PACMAD clade</taxon>
        <taxon>Arundinoideae</taxon>
        <taxon>Arundineae</taxon>
        <taxon>Arundo</taxon>
    </lineage>
</organism>
<reference evidence="1" key="2">
    <citation type="journal article" date="2015" name="Data Brief">
        <title>Shoot transcriptome of the giant reed, Arundo donax.</title>
        <authorList>
            <person name="Barrero R.A."/>
            <person name="Guerrero F.D."/>
            <person name="Moolhuijzen P."/>
            <person name="Goolsby J.A."/>
            <person name="Tidwell J."/>
            <person name="Bellgard S.E."/>
            <person name="Bellgard M.I."/>
        </authorList>
    </citation>
    <scope>NUCLEOTIDE SEQUENCE</scope>
    <source>
        <tissue evidence="1">Shoot tissue taken approximately 20 cm above the soil surface</tissue>
    </source>
</reference>
<name>A0A0A9FE92_ARUDO</name>
<protein>
    <submittedName>
        <fullName evidence="1">Uncharacterized protein</fullName>
    </submittedName>
</protein>
<accession>A0A0A9FE92</accession>
<evidence type="ECO:0000313" key="1">
    <source>
        <dbReference type="EMBL" id="JAE11370.1"/>
    </source>
</evidence>